<feature type="region of interest" description="Disordered" evidence="1">
    <location>
        <begin position="131"/>
        <end position="150"/>
    </location>
</feature>
<organism evidence="2 3">
    <name type="scientific">Kitasatospora albolonga</name>
    <dbReference type="NCBI Taxonomy" id="68173"/>
    <lineage>
        <taxon>Bacteria</taxon>
        <taxon>Bacillati</taxon>
        <taxon>Actinomycetota</taxon>
        <taxon>Actinomycetes</taxon>
        <taxon>Kitasatosporales</taxon>
        <taxon>Streptomycetaceae</taxon>
        <taxon>Kitasatospora</taxon>
    </lineage>
</organism>
<proteinExistence type="predicted"/>
<dbReference type="AlphaFoldDB" id="A0ABC8BY98"/>
<name>A0ABC8BY98_9ACTN</name>
<dbReference type="EMBL" id="CP020563">
    <property type="protein sequence ID" value="ARF74660.1"/>
    <property type="molecule type" value="Genomic_DNA"/>
</dbReference>
<keyword evidence="3" id="KW-1185">Reference proteome</keyword>
<dbReference type="RefSeq" id="WP_084748718.1">
    <property type="nucleotide sequence ID" value="NZ_CP020563.1"/>
</dbReference>
<dbReference type="Proteomes" id="UP000192251">
    <property type="component" value="Chromosome"/>
</dbReference>
<evidence type="ECO:0000313" key="3">
    <source>
        <dbReference type="Proteomes" id="UP000192251"/>
    </source>
</evidence>
<evidence type="ECO:0008006" key="4">
    <source>
        <dbReference type="Google" id="ProtNLM"/>
    </source>
</evidence>
<evidence type="ECO:0000313" key="2">
    <source>
        <dbReference type="EMBL" id="ARF74660.1"/>
    </source>
</evidence>
<dbReference type="KEGG" id="kab:B7C62_22305"/>
<accession>A0ABC8BY98</accession>
<feature type="compositionally biased region" description="Basic and acidic residues" evidence="1">
    <location>
        <begin position="190"/>
        <end position="202"/>
    </location>
</feature>
<reference evidence="2 3" key="1">
    <citation type="submission" date="2017-04" db="EMBL/GenBank/DDBJ databases">
        <title>The complete genome sequence of Streptomyces albolongus YIM 101047, the producer of novel bafilomycins and novel odoriferous sesquiterpenoids.</title>
        <authorList>
            <person name="Yin M."/>
            <person name="Jiang Y."/>
        </authorList>
    </citation>
    <scope>NUCLEOTIDE SEQUENCE [LARGE SCALE GENOMIC DNA]</scope>
    <source>
        <strain evidence="2 3">YIM 101047</strain>
    </source>
</reference>
<feature type="compositionally biased region" description="Pro residues" evidence="1">
    <location>
        <begin position="135"/>
        <end position="150"/>
    </location>
</feature>
<sequence length="353" mass="37351">MGTQQVSAPSRVPSFGVVQVNIRLTDGYTIISNRLSQHRGLSLLAIGLGTHIQSLPDGWRVGIKALAAVFPESEARIAGALRELEQHGFLRRTRERGRGGRLITRTVFHNHPDAAARGAVKAVPVPVGEARVTPVPTPEPVPAPATEPAPVPEPVPVLVTEPAPVPVPEPVPVPVTDLAPVLTPVPEPAAVREEPTAVREEPAPAPRLVPVPTAPRQQRAPLPGPDRPTEALSAAAADLLAGLRRTAPVFVLSEEDVRRLAPGVAAWLERGVRPDAVREALTDDPPVPLRHPAKLLRHRLTVLLPPPLPVAAPVVPLQNCEDCDRAFRSSVPGVCRGCGEGRAGGGEWFGLSA</sequence>
<feature type="compositionally biased region" description="Pro residues" evidence="1">
    <location>
        <begin position="203"/>
        <end position="213"/>
    </location>
</feature>
<evidence type="ECO:0000256" key="1">
    <source>
        <dbReference type="SAM" id="MobiDB-lite"/>
    </source>
</evidence>
<feature type="region of interest" description="Disordered" evidence="1">
    <location>
        <begin position="187"/>
        <end position="228"/>
    </location>
</feature>
<protein>
    <recommendedName>
        <fullName evidence="4">Helix-turn-helix domain-containing protein</fullName>
    </recommendedName>
</protein>
<gene>
    <name evidence="2" type="ORF">B7C62_22305</name>
</gene>